<dbReference type="PANTHER" id="PTHR43677:SF11">
    <property type="entry name" value="ZINC-CONTAINING ALCOHOL DEHYDROGENASE"/>
    <property type="match status" value="1"/>
</dbReference>
<dbReference type="SMART" id="SM00829">
    <property type="entry name" value="PKS_ER"/>
    <property type="match status" value="1"/>
</dbReference>
<dbReference type="Pfam" id="PF00107">
    <property type="entry name" value="ADH_zinc_N"/>
    <property type="match status" value="1"/>
</dbReference>
<gene>
    <name evidence="2" type="ordered locus">RALTA_A0574</name>
</gene>
<dbReference type="Gene3D" id="3.90.180.10">
    <property type="entry name" value="Medium-chain alcohol dehydrogenases, catalytic domain"/>
    <property type="match status" value="1"/>
</dbReference>
<name>B3R0Y4_CUPTR</name>
<evidence type="ECO:0000313" key="3">
    <source>
        <dbReference type="Proteomes" id="UP000001692"/>
    </source>
</evidence>
<dbReference type="HOGENOM" id="CLU_026673_7_0_4"/>
<dbReference type="Gene3D" id="3.40.50.720">
    <property type="entry name" value="NAD(P)-binding Rossmann-like Domain"/>
    <property type="match status" value="1"/>
</dbReference>
<protein>
    <submittedName>
        <fullName evidence="2">Zinc-containing alcohol dehydrogenase</fullName>
    </submittedName>
</protein>
<dbReference type="SUPFAM" id="SSF51735">
    <property type="entry name" value="NAD(P)-binding Rossmann-fold domains"/>
    <property type="match status" value="1"/>
</dbReference>
<dbReference type="EMBL" id="CU633749">
    <property type="protein sequence ID" value="CAQ68558.1"/>
    <property type="molecule type" value="Genomic_DNA"/>
</dbReference>
<dbReference type="AlphaFoldDB" id="B3R0Y4"/>
<dbReference type="GO" id="GO:0016491">
    <property type="term" value="F:oxidoreductase activity"/>
    <property type="evidence" value="ECO:0007669"/>
    <property type="project" value="InterPro"/>
</dbReference>
<evidence type="ECO:0000259" key="1">
    <source>
        <dbReference type="SMART" id="SM00829"/>
    </source>
</evidence>
<dbReference type="InterPro" id="IPR051397">
    <property type="entry name" value="Zn-ADH-like_protein"/>
</dbReference>
<organism evidence="2 3">
    <name type="scientific">Cupriavidus taiwanensis (strain DSM 17343 / BCRC 17206 / CCUG 44338 / CIP 107171 / LMG 19424 / R1)</name>
    <name type="common">Ralstonia taiwanensis (strain LMG 19424)</name>
    <dbReference type="NCBI Taxonomy" id="977880"/>
    <lineage>
        <taxon>Bacteria</taxon>
        <taxon>Pseudomonadati</taxon>
        <taxon>Pseudomonadota</taxon>
        <taxon>Betaproteobacteria</taxon>
        <taxon>Burkholderiales</taxon>
        <taxon>Burkholderiaceae</taxon>
        <taxon>Cupriavidus</taxon>
    </lineage>
</organism>
<feature type="domain" description="Enoyl reductase (ER)" evidence="1">
    <location>
        <begin position="24"/>
        <end position="326"/>
    </location>
</feature>
<dbReference type="InterPro" id="IPR011032">
    <property type="entry name" value="GroES-like_sf"/>
</dbReference>
<sequence length="328" mass="34089">MPSRSRPGPATGETEMKAAVSFAGQAPVYQEFDDPVAEPGTVVVKVSASALTRLDMAIAEGRHYIKPGAGRFVVGREGVGRLADGQRVYFNVNAPRAPYGSMAQRALVDPALTFPVPDGIDDARAAALGNAGLAAWLPLSWRAHMQPGETVLVLGATGISGLLAVAAARLLGAGRVIAAGRDVRALQRARRLGADAVVPLDQPGDLVDAYRNAAGGSVDIVLDYLCGAPAEAALLALGHGGRLVHIGTTVAPTITFAGAAARQACFDIMGFAYYHAPIEAQAQAYAELCRHTAAGRMEIDIVAEPLEAVGRVWAAQAQGARQRFVLVP</sequence>
<reference evidence="2 3" key="1">
    <citation type="journal article" date="2008" name="Genome Res.">
        <title>Genome sequence of the beta-rhizobium Cupriavidus taiwanensis and comparative genomics of rhizobia.</title>
        <authorList>
            <person name="Amadou C."/>
            <person name="Pascal G."/>
            <person name="Mangenot S."/>
            <person name="Glew M."/>
            <person name="Bontemps C."/>
            <person name="Capela D."/>
            <person name="Carrere S."/>
            <person name="Cruveiller S."/>
            <person name="Dossat C."/>
            <person name="Lajus A."/>
            <person name="Marchetti M."/>
            <person name="Poinsot V."/>
            <person name="Rouy Z."/>
            <person name="Servin B."/>
            <person name="Saad M."/>
            <person name="Schenowitz C."/>
            <person name="Barbe V."/>
            <person name="Batut J."/>
            <person name="Medigue C."/>
            <person name="Masson-Boivin C."/>
        </authorList>
    </citation>
    <scope>NUCLEOTIDE SEQUENCE [LARGE SCALE GENOMIC DNA]</scope>
    <source>
        <strain evidence="3">DSM 17343 / BCRC 17206 / CCUG 44338 / CIP 107171 / LMG 19424 / R1</strain>
    </source>
</reference>
<proteinExistence type="predicted"/>
<evidence type="ECO:0000313" key="2">
    <source>
        <dbReference type="EMBL" id="CAQ68558.1"/>
    </source>
</evidence>
<keyword evidence="3" id="KW-1185">Reference proteome</keyword>
<dbReference type="KEGG" id="cti:RALTA_A0574"/>
<dbReference type="Proteomes" id="UP000001692">
    <property type="component" value="Chromosome 1"/>
</dbReference>
<dbReference type="SUPFAM" id="SSF50129">
    <property type="entry name" value="GroES-like"/>
    <property type="match status" value="1"/>
</dbReference>
<dbReference type="PANTHER" id="PTHR43677">
    <property type="entry name" value="SHORT-CHAIN DEHYDROGENASE/REDUCTASE"/>
    <property type="match status" value="1"/>
</dbReference>
<dbReference type="InterPro" id="IPR020843">
    <property type="entry name" value="ER"/>
</dbReference>
<accession>B3R0Y4</accession>
<dbReference type="eggNOG" id="COG0604">
    <property type="taxonomic scope" value="Bacteria"/>
</dbReference>
<dbReference type="InterPro" id="IPR036291">
    <property type="entry name" value="NAD(P)-bd_dom_sf"/>
</dbReference>
<dbReference type="InterPro" id="IPR013149">
    <property type="entry name" value="ADH-like_C"/>
</dbReference>